<name>K1T0T9_9ZZZZ</name>
<sequence length="34" mass="3647">AAKYLGRHGKFIGKPAPSAVNCGVQDMIYNIKAQ</sequence>
<proteinExistence type="predicted"/>
<protein>
    <submittedName>
        <fullName evidence="1">Uncharacterized protein</fullName>
    </submittedName>
</protein>
<dbReference type="EMBL" id="AJWZ01005890">
    <property type="protein sequence ID" value="EKC61319.1"/>
    <property type="molecule type" value="Genomic_DNA"/>
</dbReference>
<dbReference type="AlphaFoldDB" id="K1T0T9"/>
<accession>K1T0T9</accession>
<feature type="non-terminal residue" evidence="1">
    <location>
        <position position="1"/>
    </location>
</feature>
<evidence type="ECO:0000313" key="1">
    <source>
        <dbReference type="EMBL" id="EKC61319.1"/>
    </source>
</evidence>
<organism evidence="1">
    <name type="scientific">human gut metagenome</name>
    <dbReference type="NCBI Taxonomy" id="408170"/>
    <lineage>
        <taxon>unclassified sequences</taxon>
        <taxon>metagenomes</taxon>
        <taxon>organismal metagenomes</taxon>
    </lineage>
</organism>
<reference evidence="1" key="1">
    <citation type="journal article" date="2013" name="Environ. Microbiol.">
        <title>Microbiota from the distal guts of lean and obese adolescents exhibit partial functional redundancy besides clear differences in community structure.</title>
        <authorList>
            <person name="Ferrer M."/>
            <person name="Ruiz A."/>
            <person name="Lanza F."/>
            <person name="Haange S.B."/>
            <person name="Oberbach A."/>
            <person name="Till H."/>
            <person name="Bargiela R."/>
            <person name="Campoy C."/>
            <person name="Segura M.T."/>
            <person name="Richter M."/>
            <person name="von Bergen M."/>
            <person name="Seifert J."/>
            <person name="Suarez A."/>
        </authorList>
    </citation>
    <scope>NUCLEOTIDE SEQUENCE</scope>
</reference>
<gene>
    <name evidence="1" type="ORF">OBE_08542</name>
</gene>
<comment type="caution">
    <text evidence="1">The sequence shown here is derived from an EMBL/GenBank/DDBJ whole genome shotgun (WGS) entry which is preliminary data.</text>
</comment>